<dbReference type="PANTHER" id="PTHR33121:SF23">
    <property type="entry name" value="CYCLIC DI-GMP PHOSPHODIESTERASE PDEB"/>
    <property type="match status" value="1"/>
</dbReference>
<dbReference type="SMART" id="SM00052">
    <property type="entry name" value="EAL"/>
    <property type="match status" value="1"/>
</dbReference>
<dbReference type="SUPFAM" id="SSF55073">
    <property type="entry name" value="Nucleotide cyclase"/>
    <property type="match status" value="1"/>
</dbReference>
<feature type="domain" description="EAL" evidence="1">
    <location>
        <begin position="407"/>
        <end position="649"/>
    </location>
</feature>
<dbReference type="InterPro" id="IPR029787">
    <property type="entry name" value="Nucleotide_cyclase"/>
</dbReference>
<dbReference type="AlphaFoldDB" id="A0A1H1TSI3"/>
<dbReference type="InterPro" id="IPR042461">
    <property type="entry name" value="LapD_MoxY_peri_C"/>
</dbReference>
<dbReference type="Pfam" id="PF00563">
    <property type="entry name" value="EAL"/>
    <property type="match status" value="1"/>
</dbReference>
<dbReference type="InterPro" id="IPR001633">
    <property type="entry name" value="EAL_dom"/>
</dbReference>
<keyword evidence="5" id="KW-1185">Reference proteome</keyword>
<dbReference type="OrthoDB" id="5894408at2"/>
<dbReference type="RefSeq" id="WP_093393650.1">
    <property type="nucleotide sequence ID" value="NZ_LT629736.1"/>
</dbReference>
<feature type="domain" description="HAMP" evidence="2">
    <location>
        <begin position="171"/>
        <end position="223"/>
    </location>
</feature>
<dbReference type="InterPro" id="IPR000160">
    <property type="entry name" value="GGDEF_dom"/>
</dbReference>
<dbReference type="SMART" id="SM00267">
    <property type="entry name" value="GGDEF"/>
    <property type="match status" value="1"/>
</dbReference>
<dbReference type="STRING" id="487184.SAMN05216421_1876"/>
<dbReference type="Gene3D" id="3.30.110.200">
    <property type="match status" value="1"/>
</dbReference>
<dbReference type="SMART" id="SM00304">
    <property type="entry name" value="HAMP"/>
    <property type="match status" value="1"/>
</dbReference>
<dbReference type="GO" id="GO:0007165">
    <property type="term" value="P:signal transduction"/>
    <property type="evidence" value="ECO:0007669"/>
    <property type="project" value="InterPro"/>
</dbReference>
<dbReference type="GO" id="GO:0071111">
    <property type="term" value="F:cyclic-guanylate-specific phosphodiesterase activity"/>
    <property type="evidence" value="ECO:0007669"/>
    <property type="project" value="InterPro"/>
</dbReference>
<dbReference type="CDD" id="cd01948">
    <property type="entry name" value="EAL"/>
    <property type="match status" value="1"/>
</dbReference>
<dbReference type="EMBL" id="LT629736">
    <property type="protein sequence ID" value="SDS63041.1"/>
    <property type="molecule type" value="Genomic_DNA"/>
</dbReference>
<dbReference type="Pfam" id="PF00672">
    <property type="entry name" value="HAMP"/>
    <property type="match status" value="1"/>
</dbReference>
<dbReference type="InterPro" id="IPR043128">
    <property type="entry name" value="Rev_trsase/Diguanyl_cyclase"/>
</dbReference>
<dbReference type="Pfam" id="PF16448">
    <property type="entry name" value="LapD_MoxY_N"/>
    <property type="match status" value="1"/>
</dbReference>
<protein>
    <submittedName>
        <fullName evidence="4">Diguanylate cyclase/phosphodiesterase</fullName>
    </submittedName>
</protein>
<dbReference type="InterPro" id="IPR050706">
    <property type="entry name" value="Cyclic-di-GMP_PDE-like"/>
</dbReference>
<dbReference type="Gene3D" id="3.20.20.450">
    <property type="entry name" value="EAL domain"/>
    <property type="match status" value="1"/>
</dbReference>
<dbReference type="PROSITE" id="PS50887">
    <property type="entry name" value="GGDEF"/>
    <property type="match status" value="1"/>
</dbReference>
<reference evidence="5" key="1">
    <citation type="submission" date="2016-10" db="EMBL/GenBank/DDBJ databases">
        <authorList>
            <person name="Varghese N."/>
            <person name="Submissions S."/>
        </authorList>
    </citation>
    <scope>NUCLEOTIDE SEQUENCE [LARGE SCALE GENOMIC DNA]</scope>
    <source>
        <strain evidence="5">NRRL B-51270</strain>
    </source>
</reference>
<evidence type="ECO:0000259" key="1">
    <source>
        <dbReference type="PROSITE" id="PS50883"/>
    </source>
</evidence>
<dbReference type="SUPFAM" id="SSF141868">
    <property type="entry name" value="EAL domain-like"/>
    <property type="match status" value="1"/>
</dbReference>
<dbReference type="GO" id="GO:0016020">
    <property type="term" value="C:membrane"/>
    <property type="evidence" value="ECO:0007669"/>
    <property type="project" value="InterPro"/>
</dbReference>
<feature type="domain" description="GGDEF" evidence="3">
    <location>
        <begin position="263"/>
        <end position="396"/>
    </location>
</feature>
<evidence type="ECO:0000313" key="5">
    <source>
        <dbReference type="Proteomes" id="UP000243207"/>
    </source>
</evidence>
<proteinExistence type="predicted"/>
<gene>
    <name evidence="4" type="ORF">SAMN05216421_1876</name>
</gene>
<dbReference type="PROSITE" id="PS50883">
    <property type="entry name" value="EAL"/>
    <property type="match status" value="1"/>
</dbReference>
<dbReference type="Gene3D" id="6.20.270.20">
    <property type="entry name" value="LapD/MoxY periplasmic domain"/>
    <property type="match status" value="1"/>
</dbReference>
<dbReference type="InterPro" id="IPR003660">
    <property type="entry name" value="HAMP_dom"/>
</dbReference>
<dbReference type="InterPro" id="IPR032244">
    <property type="entry name" value="LapD_MoxY_N"/>
</dbReference>
<dbReference type="PROSITE" id="PS50885">
    <property type="entry name" value="HAMP"/>
    <property type="match status" value="1"/>
</dbReference>
<sequence>MSLVKQLSLAICFVLAVAFAGSFMINLQHSRVQLAAQLQSHADDAASALALSLSPHLADPPMIELMVSSMFDSGYFSNISIRSAASGRTLFERERVSSELPAPLWFSRLADLEPKQGQALLMQGWQQFGEVQVTSDPHLAIESLWRAATQTLVWLLVCASLTSILGVALLRRQLRPLDTMSRQAEAASRREYYQLDPLPRTRELRQIGATLNLMSSRLKRLFAEESALAEQLRRQAFEDPLTALPNRLAFERALASALDDDAPAGAVLALRLNGLDEQNQRIGALAVDEQLHRLAAPLRVLGEEYPHWLCCRSRGGEFLILVPGSRPAELEAIADRLGALALKLDWANVANAIPVSLGIAGYRAGDQRGAVLERIDQALARSQATANGLQPGMIEADTLDVLGKLSADAWRTMLSEACERGGFVLHFQPMKSLSDGSTLRHKLLTRLPLGDDRLLPAGEFLHRLEKLGLANAFDRCVLTMALAQIERQPAPIAVSLTARTLLERDALSGIHSMLAMRSALCRWLTIEIDIRRVSPGPELIAQLQRLRALGCTLAVQHCGRDLSSLANWAVLELTYMKVDADYIRDLDSEPSRRLYLHAMIGMARQLELPCVAEQVQTDAELATLTELGFQAAQGNAVSVPSAWPALTPA</sequence>
<dbReference type="PANTHER" id="PTHR33121">
    <property type="entry name" value="CYCLIC DI-GMP PHOSPHODIESTERASE PDEF"/>
    <property type="match status" value="1"/>
</dbReference>
<evidence type="ECO:0000313" key="4">
    <source>
        <dbReference type="EMBL" id="SDS63041.1"/>
    </source>
</evidence>
<organism evidence="4 5">
    <name type="scientific">Halopseudomonas xinjiangensis</name>
    <dbReference type="NCBI Taxonomy" id="487184"/>
    <lineage>
        <taxon>Bacteria</taxon>
        <taxon>Pseudomonadati</taxon>
        <taxon>Pseudomonadota</taxon>
        <taxon>Gammaproteobacteria</taxon>
        <taxon>Pseudomonadales</taxon>
        <taxon>Pseudomonadaceae</taxon>
        <taxon>Halopseudomonas</taxon>
    </lineage>
</organism>
<dbReference type="Gene3D" id="3.30.70.270">
    <property type="match status" value="1"/>
</dbReference>
<evidence type="ECO:0000259" key="2">
    <source>
        <dbReference type="PROSITE" id="PS50885"/>
    </source>
</evidence>
<dbReference type="Pfam" id="PF00990">
    <property type="entry name" value="GGDEF"/>
    <property type="match status" value="1"/>
</dbReference>
<dbReference type="Proteomes" id="UP000243207">
    <property type="component" value="Chromosome I"/>
</dbReference>
<accession>A0A1H1TSI3</accession>
<evidence type="ECO:0000259" key="3">
    <source>
        <dbReference type="PROSITE" id="PS50887"/>
    </source>
</evidence>
<name>A0A1H1TSI3_9GAMM</name>
<dbReference type="InterPro" id="IPR035919">
    <property type="entry name" value="EAL_sf"/>
</dbReference>